<name>A0A7I7RTR0_9MYCO</name>
<reference evidence="1 2" key="1">
    <citation type="journal article" date="2019" name="Emerg. Microbes Infect.">
        <title>Comprehensive subspecies identification of 175 nontuberculous mycobacteria species based on 7547 genomic profiles.</title>
        <authorList>
            <person name="Matsumoto Y."/>
            <person name="Kinjo T."/>
            <person name="Motooka D."/>
            <person name="Nabeya D."/>
            <person name="Jung N."/>
            <person name="Uechi K."/>
            <person name="Horii T."/>
            <person name="Iida T."/>
            <person name="Fujita J."/>
            <person name="Nakamura S."/>
        </authorList>
    </citation>
    <scope>NUCLEOTIDE SEQUENCE [LARGE SCALE GENOMIC DNA]</scope>
    <source>
        <strain evidence="1 2">JCM 18538</strain>
    </source>
</reference>
<dbReference type="EMBL" id="AP022593">
    <property type="protein sequence ID" value="BBY47135.1"/>
    <property type="molecule type" value="Genomic_DNA"/>
</dbReference>
<gene>
    <name evidence="1" type="ORF">MARA_06030</name>
</gene>
<sequence>MLENEPGPTRPLRVCTRGACRSGAGACGIGRSQTTGVIAGAADDALEAIDVTPPAAAATTTAAVMPVTRVFRVTTVLSFGPTSSEVISVPGVSNYYTAHED</sequence>
<accession>A0A7I7RTR0</accession>
<dbReference type="Proteomes" id="UP000467428">
    <property type="component" value="Chromosome"/>
</dbReference>
<evidence type="ECO:0000313" key="1">
    <source>
        <dbReference type="EMBL" id="BBY47135.1"/>
    </source>
</evidence>
<keyword evidence="2" id="KW-1185">Reference proteome</keyword>
<dbReference type="AlphaFoldDB" id="A0A7I7RTR0"/>
<protein>
    <submittedName>
        <fullName evidence="1">Uncharacterized protein</fullName>
    </submittedName>
</protein>
<organism evidence="1 2">
    <name type="scientific">Mycolicibacterium arabiense</name>
    <dbReference type="NCBI Taxonomy" id="1286181"/>
    <lineage>
        <taxon>Bacteria</taxon>
        <taxon>Bacillati</taxon>
        <taxon>Actinomycetota</taxon>
        <taxon>Actinomycetes</taxon>
        <taxon>Mycobacteriales</taxon>
        <taxon>Mycobacteriaceae</taxon>
        <taxon>Mycolicibacterium</taxon>
    </lineage>
</organism>
<geneLocation type="plasmid" evidence="2">
    <name>pjcm18538 dna</name>
</geneLocation>
<evidence type="ECO:0000313" key="2">
    <source>
        <dbReference type="Proteomes" id="UP000467428"/>
    </source>
</evidence>
<proteinExistence type="predicted"/>
<dbReference type="KEGG" id="marz:MARA_06030"/>